<accession>A0A2M8WSW9</accession>
<keyword evidence="6 11" id="KW-0862">Zinc</keyword>
<evidence type="ECO:0000259" key="13">
    <source>
        <dbReference type="Pfam" id="PF02744"/>
    </source>
</evidence>
<evidence type="ECO:0000256" key="8">
    <source>
        <dbReference type="ARBA" id="ARBA00023277"/>
    </source>
</evidence>
<keyword evidence="5 11" id="KW-0479">Metal-binding</keyword>
<gene>
    <name evidence="14" type="ORF">CLV34_1407</name>
</gene>
<comment type="caution">
    <text evidence="14">The sequence shown here is derived from an EMBL/GenBank/DDBJ whole genome shotgun (WGS) entry which is preliminary data.</text>
</comment>
<dbReference type="InterPro" id="IPR036265">
    <property type="entry name" value="HIT-like_sf"/>
</dbReference>
<proteinExistence type="inferred from homology"/>
<sequence>MNRTTTTLADGRELHYYDGASRVRRPAPDQRPLEQVGARSELRFDPVLEEWVIVAGHRQGRTHRPSAGDCPLCPSGEGRLTEVPADDYDVVVFENRFPALSGREPGLATGPTPSGPVPPVVLDGSRPGVGRCEVVCFTPEHDVAFADLSRSQAELVVDAWRDRTEALSADPSVEQVFCFENHGVDIGVTLEHPHGQIYGYPFVTPRTRQAMASAEGYHQRTGRNLFDDVLARERADASRVVLESAEWTAFVPHAARWPFEIHLYPNHRVRDLAHLSDAQAKDLAGVSLDVMGRFERLFDGPSAYVAGWHQTPTRAGDDDMALHLEVFTVRRAADKLKYLAGSESGMGAFTNDVVPEEAARRLRAAA</sequence>
<dbReference type="Pfam" id="PF02744">
    <property type="entry name" value="GalP_UDP_tr_C"/>
    <property type="match status" value="1"/>
</dbReference>
<evidence type="ECO:0000256" key="9">
    <source>
        <dbReference type="NCBIfam" id="TIGR00209"/>
    </source>
</evidence>
<dbReference type="InterPro" id="IPR001937">
    <property type="entry name" value="GalP_UDPtransf1"/>
</dbReference>
<evidence type="ECO:0000259" key="12">
    <source>
        <dbReference type="Pfam" id="PF01087"/>
    </source>
</evidence>
<evidence type="ECO:0000256" key="10">
    <source>
        <dbReference type="PIRSR" id="PIRSR000808-1"/>
    </source>
</evidence>
<evidence type="ECO:0000256" key="11">
    <source>
        <dbReference type="PIRSR" id="PIRSR000808-3"/>
    </source>
</evidence>
<dbReference type="InterPro" id="IPR005849">
    <property type="entry name" value="GalP_Utransf_N"/>
</dbReference>
<dbReference type="PIRSF" id="PIRSF000808">
    <property type="entry name" value="GalT"/>
    <property type="match status" value="1"/>
</dbReference>
<feature type="binding site" evidence="11">
    <location>
        <position position="192"/>
    </location>
    <ligand>
        <name>Zn(2+)</name>
        <dbReference type="ChEBI" id="CHEBI:29105"/>
    </ligand>
</feature>
<dbReference type="Gene3D" id="3.30.428.10">
    <property type="entry name" value="HIT-like"/>
    <property type="match status" value="2"/>
</dbReference>
<evidence type="ECO:0000256" key="6">
    <source>
        <dbReference type="ARBA" id="ARBA00022833"/>
    </source>
</evidence>
<dbReference type="NCBIfam" id="TIGR00209">
    <property type="entry name" value="galT_1"/>
    <property type="match status" value="1"/>
</dbReference>
<evidence type="ECO:0000256" key="2">
    <source>
        <dbReference type="ARBA" id="ARBA00016340"/>
    </source>
</evidence>
<dbReference type="AlphaFoldDB" id="A0A2M8WSW9"/>
<organism evidence="14 15">
    <name type="scientific">Luteimicrobium subarcticum</name>
    <dbReference type="NCBI Taxonomy" id="620910"/>
    <lineage>
        <taxon>Bacteria</taxon>
        <taxon>Bacillati</taxon>
        <taxon>Actinomycetota</taxon>
        <taxon>Actinomycetes</taxon>
        <taxon>Micrococcales</taxon>
        <taxon>Luteimicrobium</taxon>
    </lineage>
</organism>
<keyword evidence="7" id="KW-0299">Galactose metabolism</keyword>
<comment type="similarity">
    <text evidence="1">Belongs to the galactose-1-phosphate uridylyltransferase type 1 family.</text>
</comment>
<dbReference type="Pfam" id="PF01087">
    <property type="entry name" value="GalP_UDP_transf"/>
    <property type="match status" value="1"/>
</dbReference>
<dbReference type="RefSeq" id="WP_100349542.1">
    <property type="nucleotide sequence ID" value="NZ_PGTZ01000007.1"/>
</dbReference>
<dbReference type="EC" id="2.7.7.12" evidence="9"/>
<feature type="binding site" evidence="11">
    <location>
        <position position="70"/>
    </location>
    <ligand>
        <name>Zn(2+)</name>
        <dbReference type="ChEBI" id="CHEBI:29105"/>
    </ligand>
</feature>
<evidence type="ECO:0000313" key="15">
    <source>
        <dbReference type="Proteomes" id="UP000231586"/>
    </source>
</evidence>
<evidence type="ECO:0000256" key="3">
    <source>
        <dbReference type="ARBA" id="ARBA00022679"/>
    </source>
</evidence>
<dbReference type="GO" id="GO:0008108">
    <property type="term" value="F:UDP-glucose:hexose-1-phosphate uridylyltransferase activity"/>
    <property type="evidence" value="ECO:0007669"/>
    <property type="project" value="UniProtKB-UniRule"/>
</dbReference>
<dbReference type="UniPathway" id="UPA00214"/>
<reference evidence="14 15" key="1">
    <citation type="submission" date="2017-11" db="EMBL/GenBank/DDBJ databases">
        <title>Genomic Encyclopedia of Archaeal and Bacterial Type Strains, Phase II (KMG-II): From Individual Species to Whole Genera.</title>
        <authorList>
            <person name="Goeker M."/>
        </authorList>
    </citation>
    <scope>NUCLEOTIDE SEQUENCE [LARGE SCALE GENOMIC DNA]</scope>
    <source>
        <strain evidence="14 15">DSM 22413</strain>
    </source>
</reference>
<comment type="cofactor">
    <cofactor evidence="11">
        <name>Zn(2+)</name>
        <dbReference type="ChEBI" id="CHEBI:29105"/>
    </cofactor>
    <text evidence="11">Binds 1 zinc ion per subunit.</text>
</comment>
<dbReference type="InterPro" id="IPR005850">
    <property type="entry name" value="GalP_Utransf_C"/>
</dbReference>
<protein>
    <recommendedName>
        <fullName evidence="2 9">Galactose-1-phosphate uridylyltransferase</fullName>
        <ecNumber evidence="9">2.7.7.12</ecNumber>
    </recommendedName>
</protein>
<evidence type="ECO:0000313" key="14">
    <source>
        <dbReference type="EMBL" id="PJI93926.1"/>
    </source>
</evidence>
<feature type="binding site" evidence="11">
    <location>
        <position position="73"/>
    </location>
    <ligand>
        <name>Zn(2+)</name>
        <dbReference type="ChEBI" id="CHEBI:29105"/>
    </ligand>
</feature>
<dbReference type="PANTHER" id="PTHR11943:SF1">
    <property type="entry name" value="GALACTOSE-1-PHOSPHATE URIDYLYLTRANSFERASE"/>
    <property type="match status" value="1"/>
</dbReference>
<evidence type="ECO:0000256" key="5">
    <source>
        <dbReference type="ARBA" id="ARBA00022723"/>
    </source>
</evidence>
<dbReference type="PANTHER" id="PTHR11943">
    <property type="entry name" value="GALACTOSE-1-PHOSPHATE URIDYLYLTRANSFERASE"/>
    <property type="match status" value="1"/>
</dbReference>
<feature type="domain" description="Galactose-1-phosphate uridyl transferase N-terminal" evidence="12">
    <location>
        <begin position="40"/>
        <end position="203"/>
    </location>
</feature>
<keyword evidence="15" id="KW-1185">Reference proteome</keyword>
<dbReference type="OrthoDB" id="9769064at2"/>
<dbReference type="GO" id="GO:0008270">
    <property type="term" value="F:zinc ion binding"/>
    <property type="evidence" value="ECO:0007669"/>
    <property type="project" value="InterPro"/>
</dbReference>
<keyword evidence="4 14" id="KW-0548">Nucleotidyltransferase</keyword>
<feature type="binding site" evidence="11">
    <location>
        <position position="141"/>
    </location>
    <ligand>
        <name>Zn(2+)</name>
        <dbReference type="ChEBI" id="CHEBI:29105"/>
    </ligand>
</feature>
<evidence type="ECO:0000256" key="1">
    <source>
        <dbReference type="ARBA" id="ARBA00010951"/>
    </source>
</evidence>
<dbReference type="SUPFAM" id="SSF54197">
    <property type="entry name" value="HIT-like"/>
    <property type="match status" value="2"/>
</dbReference>
<evidence type="ECO:0000256" key="7">
    <source>
        <dbReference type="ARBA" id="ARBA00023144"/>
    </source>
</evidence>
<feature type="active site" description="Tele-UMP-histidine intermediate" evidence="10">
    <location>
        <position position="194"/>
    </location>
</feature>
<dbReference type="Proteomes" id="UP000231586">
    <property type="component" value="Unassembled WGS sequence"/>
</dbReference>
<evidence type="ECO:0000256" key="4">
    <source>
        <dbReference type="ARBA" id="ARBA00022695"/>
    </source>
</evidence>
<keyword evidence="8" id="KW-0119">Carbohydrate metabolism</keyword>
<dbReference type="GO" id="GO:0005737">
    <property type="term" value="C:cytoplasm"/>
    <property type="evidence" value="ECO:0007669"/>
    <property type="project" value="TreeGrafter"/>
</dbReference>
<dbReference type="EMBL" id="PGTZ01000007">
    <property type="protein sequence ID" value="PJI93926.1"/>
    <property type="molecule type" value="Genomic_DNA"/>
</dbReference>
<name>A0A2M8WSW9_9MICO</name>
<feature type="domain" description="Galactose-1-phosphate uridyl transferase C-terminal" evidence="13">
    <location>
        <begin position="214"/>
        <end position="364"/>
    </location>
</feature>
<keyword evidence="3 14" id="KW-0808">Transferase</keyword>
<dbReference type="GO" id="GO:0033499">
    <property type="term" value="P:galactose catabolic process via UDP-galactose, Leloir pathway"/>
    <property type="evidence" value="ECO:0007669"/>
    <property type="project" value="TreeGrafter"/>
</dbReference>